<organism evidence="1 2">
    <name type="scientific">Saccharomonospora amisosensis</name>
    <dbReference type="NCBI Taxonomy" id="1128677"/>
    <lineage>
        <taxon>Bacteria</taxon>
        <taxon>Bacillati</taxon>
        <taxon>Actinomycetota</taxon>
        <taxon>Actinomycetes</taxon>
        <taxon>Pseudonocardiales</taxon>
        <taxon>Pseudonocardiaceae</taxon>
        <taxon>Saccharomonospora</taxon>
    </lineage>
</organism>
<reference evidence="1 2" key="1">
    <citation type="submission" date="2020-03" db="EMBL/GenBank/DDBJ databases">
        <title>Sequencing the genomes of 1000 actinobacteria strains.</title>
        <authorList>
            <person name="Klenk H.-P."/>
        </authorList>
    </citation>
    <scope>NUCLEOTIDE SEQUENCE [LARGE SCALE GENOMIC DNA]</scope>
    <source>
        <strain evidence="1 2">DSM 45685</strain>
    </source>
</reference>
<dbReference type="Gene3D" id="3.10.450.50">
    <property type="match status" value="1"/>
</dbReference>
<evidence type="ECO:0000313" key="2">
    <source>
        <dbReference type="Proteomes" id="UP000545493"/>
    </source>
</evidence>
<dbReference type="EMBL" id="JAAOYM010000003">
    <property type="protein sequence ID" value="NIJ14827.1"/>
    <property type="molecule type" value="Genomic_DNA"/>
</dbReference>
<accession>A0A7X5UVX9</accession>
<evidence type="ECO:0000313" key="1">
    <source>
        <dbReference type="EMBL" id="NIJ14827.1"/>
    </source>
</evidence>
<protein>
    <submittedName>
        <fullName evidence="1">Uncharacterized protein</fullName>
    </submittedName>
</protein>
<sequence>MAPGAAVEQQVTTPHLDMIIPHGDEAAVSSTVEFPTGSRLHCCDVYKFSGHGKTAKTKRVTSYWIEG</sequence>
<dbReference type="Proteomes" id="UP000545493">
    <property type="component" value="Unassembled WGS sequence"/>
</dbReference>
<dbReference type="AlphaFoldDB" id="A0A7X5UVX9"/>
<proteinExistence type="predicted"/>
<comment type="caution">
    <text evidence="1">The sequence shown here is derived from an EMBL/GenBank/DDBJ whole genome shotgun (WGS) entry which is preliminary data.</text>
</comment>
<dbReference type="RefSeq" id="WP_167177308.1">
    <property type="nucleotide sequence ID" value="NZ_JAAOYM010000003.1"/>
</dbReference>
<gene>
    <name evidence="1" type="ORF">FHU38_005235</name>
</gene>
<keyword evidence="2" id="KW-1185">Reference proteome</keyword>
<name>A0A7X5UVX9_9PSEU</name>